<dbReference type="AlphaFoldDB" id="A0A0P0WCY6"/>
<reference evidence="2" key="1">
    <citation type="journal article" date="2005" name="Nature">
        <title>The map-based sequence of the rice genome.</title>
        <authorList>
            <consortium name="International rice genome sequencing project (IRGSP)"/>
            <person name="Matsumoto T."/>
            <person name="Wu J."/>
            <person name="Kanamori H."/>
            <person name="Katayose Y."/>
            <person name="Fujisawa M."/>
            <person name="Namiki N."/>
            <person name="Mizuno H."/>
            <person name="Yamamoto K."/>
            <person name="Antonio B.A."/>
            <person name="Baba T."/>
            <person name="Sakata K."/>
            <person name="Nagamura Y."/>
            <person name="Aoki H."/>
            <person name="Arikawa K."/>
            <person name="Arita K."/>
            <person name="Bito T."/>
            <person name="Chiden Y."/>
            <person name="Fujitsuka N."/>
            <person name="Fukunaka R."/>
            <person name="Hamada M."/>
            <person name="Harada C."/>
            <person name="Hayashi A."/>
            <person name="Hijishita S."/>
            <person name="Honda M."/>
            <person name="Hosokawa S."/>
            <person name="Ichikawa Y."/>
            <person name="Idonuma A."/>
            <person name="Iijima M."/>
            <person name="Ikeda M."/>
            <person name="Ikeno M."/>
            <person name="Ito K."/>
            <person name="Ito S."/>
            <person name="Ito T."/>
            <person name="Ito Y."/>
            <person name="Ito Y."/>
            <person name="Iwabuchi A."/>
            <person name="Kamiya K."/>
            <person name="Karasawa W."/>
            <person name="Kurita K."/>
            <person name="Katagiri S."/>
            <person name="Kikuta A."/>
            <person name="Kobayashi H."/>
            <person name="Kobayashi N."/>
            <person name="Machita K."/>
            <person name="Maehara T."/>
            <person name="Masukawa M."/>
            <person name="Mizubayashi T."/>
            <person name="Mukai Y."/>
            <person name="Nagasaki H."/>
            <person name="Nagata Y."/>
            <person name="Naito S."/>
            <person name="Nakashima M."/>
            <person name="Nakama Y."/>
            <person name="Nakamichi Y."/>
            <person name="Nakamura M."/>
            <person name="Meguro A."/>
            <person name="Negishi M."/>
            <person name="Ohta I."/>
            <person name="Ohta T."/>
            <person name="Okamoto M."/>
            <person name="Ono N."/>
            <person name="Saji S."/>
            <person name="Sakaguchi M."/>
            <person name="Sakai K."/>
            <person name="Shibata M."/>
            <person name="Shimokawa T."/>
            <person name="Song J."/>
            <person name="Takazaki Y."/>
            <person name="Terasawa K."/>
            <person name="Tsugane M."/>
            <person name="Tsuji K."/>
            <person name="Ueda S."/>
            <person name="Waki K."/>
            <person name="Yamagata H."/>
            <person name="Yamamoto M."/>
            <person name="Yamamoto S."/>
            <person name="Yamane H."/>
            <person name="Yoshiki S."/>
            <person name="Yoshihara R."/>
            <person name="Yukawa K."/>
            <person name="Zhong H."/>
            <person name="Yano M."/>
            <person name="Yuan Q."/>
            <person name="Ouyang S."/>
            <person name="Liu J."/>
            <person name="Jones K.M."/>
            <person name="Gansberger K."/>
            <person name="Moffat K."/>
            <person name="Hill J."/>
            <person name="Bera J."/>
            <person name="Fadrosh D."/>
            <person name="Jin S."/>
            <person name="Johri S."/>
            <person name="Kim M."/>
            <person name="Overton L."/>
            <person name="Reardon M."/>
            <person name="Tsitrin T."/>
            <person name="Vuong H."/>
            <person name="Weaver B."/>
            <person name="Ciecko A."/>
            <person name="Tallon L."/>
            <person name="Jackson J."/>
            <person name="Pai G."/>
            <person name="Aken S.V."/>
            <person name="Utterback T."/>
            <person name="Reidmuller S."/>
            <person name="Feldblyum T."/>
            <person name="Hsiao J."/>
            <person name="Zismann V."/>
            <person name="Iobst S."/>
            <person name="de Vazeille A.R."/>
            <person name="Buell C.R."/>
            <person name="Ying K."/>
            <person name="Li Y."/>
            <person name="Lu T."/>
            <person name="Huang Y."/>
            <person name="Zhao Q."/>
            <person name="Feng Q."/>
            <person name="Zhang L."/>
            <person name="Zhu J."/>
            <person name="Weng Q."/>
            <person name="Mu J."/>
            <person name="Lu Y."/>
            <person name="Fan D."/>
            <person name="Liu Y."/>
            <person name="Guan J."/>
            <person name="Zhang Y."/>
            <person name="Yu S."/>
            <person name="Liu X."/>
            <person name="Zhang Y."/>
            <person name="Hong G."/>
            <person name="Han B."/>
            <person name="Choisne N."/>
            <person name="Demange N."/>
            <person name="Orjeda G."/>
            <person name="Samain S."/>
            <person name="Cattolico L."/>
            <person name="Pelletier E."/>
            <person name="Couloux A."/>
            <person name="Segurens B."/>
            <person name="Wincker P."/>
            <person name="D'Hont A."/>
            <person name="Scarpelli C."/>
            <person name="Weissenbach J."/>
            <person name="Salanoubat M."/>
            <person name="Quetier F."/>
            <person name="Yu Y."/>
            <person name="Kim H.R."/>
            <person name="Rambo T."/>
            <person name="Currie J."/>
            <person name="Collura K."/>
            <person name="Luo M."/>
            <person name="Yang T."/>
            <person name="Ammiraju J.S.S."/>
            <person name="Engler F."/>
            <person name="Soderlund C."/>
            <person name="Wing R.A."/>
            <person name="Palmer L.E."/>
            <person name="de la Bastide M."/>
            <person name="Spiegel L."/>
            <person name="Nascimento L."/>
            <person name="Zutavern T."/>
            <person name="O'Shaughnessy A."/>
            <person name="Dike S."/>
            <person name="Dedhia N."/>
            <person name="Preston R."/>
            <person name="Balija V."/>
            <person name="McCombie W.R."/>
            <person name="Chow T."/>
            <person name="Chen H."/>
            <person name="Chung M."/>
            <person name="Chen C."/>
            <person name="Shaw J."/>
            <person name="Wu H."/>
            <person name="Hsiao K."/>
            <person name="Chao Y."/>
            <person name="Chu M."/>
            <person name="Cheng C."/>
            <person name="Hour A."/>
            <person name="Lee P."/>
            <person name="Lin S."/>
            <person name="Lin Y."/>
            <person name="Liou J."/>
            <person name="Liu S."/>
            <person name="Hsing Y."/>
            <person name="Raghuvanshi S."/>
            <person name="Mohanty A."/>
            <person name="Bharti A.K."/>
            <person name="Gaur A."/>
            <person name="Gupta V."/>
            <person name="Kumar D."/>
            <person name="Ravi V."/>
            <person name="Vij S."/>
            <person name="Kapur A."/>
            <person name="Khurana P."/>
            <person name="Khurana P."/>
            <person name="Khurana J.P."/>
            <person name="Tyagi A.K."/>
            <person name="Gaikwad K."/>
            <person name="Singh A."/>
            <person name="Dalal V."/>
            <person name="Srivastava S."/>
            <person name="Dixit A."/>
            <person name="Pal A.K."/>
            <person name="Ghazi I.A."/>
            <person name="Yadav M."/>
            <person name="Pandit A."/>
            <person name="Bhargava A."/>
            <person name="Sureshbabu K."/>
            <person name="Batra K."/>
            <person name="Sharma T.R."/>
            <person name="Mohapatra T."/>
            <person name="Singh N.K."/>
            <person name="Messing J."/>
            <person name="Nelson A.B."/>
            <person name="Fuks G."/>
            <person name="Kavchok S."/>
            <person name="Keizer G."/>
            <person name="Linton E."/>
            <person name="Llaca V."/>
            <person name="Song R."/>
            <person name="Tanyolac B."/>
            <person name="Young S."/>
            <person name="Ho-Il K."/>
            <person name="Hahn J.H."/>
            <person name="Sangsakoo G."/>
            <person name="Vanavichit A."/>
            <person name="de Mattos Luiz.A.T."/>
            <person name="Zimmer P.D."/>
            <person name="Malone G."/>
            <person name="Dellagostin O."/>
            <person name="de Oliveira A.C."/>
            <person name="Bevan M."/>
            <person name="Bancroft I."/>
            <person name="Minx P."/>
            <person name="Cordum H."/>
            <person name="Wilson R."/>
            <person name="Cheng Z."/>
            <person name="Jin W."/>
            <person name="Jiang J."/>
            <person name="Leong S.A."/>
            <person name="Iwama H."/>
            <person name="Gojobori T."/>
            <person name="Itoh T."/>
            <person name="Niimura Y."/>
            <person name="Fujii Y."/>
            <person name="Habara T."/>
            <person name="Sakai H."/>
            <person name="Sato Y."/>
            <person name="Wilson G."/>
            <person name="Kumar K."/>
            <person name="McCouch S."/>
            <person name="Juretic N."/>
            <person name="Hoen D."/>
            <person name="Wright S."/>
            <person name="Bruskiewich R."/>
            <person name="Bureau T."/>
            <person name="Miyao A."/>
            <person name="Hirochika H."/>
            <person name="Nishikawa T."/>
            <person name="Kadowaki K."/>
            <person name="Sugiura M."/>
            <person name="Burr B."/>
            <person name="Sasaki T."/>
        </authorList>
    </citation>
    <scope>NUCLEOTIDE SEQUENCE [LARGE SCALE GENOMIC DNA]</scope>
    <source>
        <strain evidence="2">cv. Nipponbare</strain>
    </source>
</reference>
<dbReference type="InParanoid" id="A0A0P0WCY6"/>
<feature type="non-terminal residue" evidence="1">
    <location>
        <position position="1"/>
    </location>
</feature>
<dbReference type="EMBL" id="AP014960">
    <property type="protein sequence ID" value="BAS90271.1"/>
    <property type="molecule type" value="Genomic_DNA"/>
</dbReference>
<dbReference type="PaxDb" id="39947-A0A0P0WCY6"/>
<dbReference type="Gramene" id="Os04t0538750-01">
    <property type="protein sequence ID" value="Os04t0538750-01"/>
    <property type="gene ID" value="Os04g0538750"/>
</dbReference>
<sequence length="113" mass="12606">WARSGVRAECGRRGESAAERGRRSSRCSVLSIAATRTSRAASRRWVCSACHHRSAPTTAVARSRAASCQPSRGVVPRAASVGCWREEDWEHWVGCWRREFLSVRPFYCASLNP</sequence>
<keyword evidence="2" id="KW-1185">Reference proteome</keyword>
<accession>A0A0P0WCY6</accession>
<organism evidence="1 2">
    <name type="scientific">Oryza sativa subsp. japonica</name>
    <name type="common">Rice</name>
    <dbReference type="NCBI Taxonomy" id="39947"/>
    <lineage>
        <taxon>Eukaryota</taxon>
        <taxon>Viridiplantae</taxon>
        <taxon>Streptophyta</taxon>
        <taxon>Embryophyta</taxon>
        <taxon>Tracheophyta</taxon>
        <taxon>Spermatophyta</taxon>
        <taxon>Magnoliopsida</taxon>
        <taxon>Liliopsida</taxon>
        <taxon>Poales</taxon>
        <taxon>Poaceae</taxon>
        <taxon>BOP clade</taxon>
        <taxon>Oryzoideae</taxon>
        <taxon>Oryzeae</taxon>
        <taxon>Oryzinae</taxon>
        <taxon>Oryza</taxon>
        <taxon>Oryza sativa</taxon>
    </lineage>
</organism>
<dbReference type="Proteomes" id="UP000059680">
    <property type="component" value="Chromosome 4"/>
</dbReference>
<reference evidence="1 2" key="3">
    <citation type="journal article" date="2013" name="Rice">
        <title>Improvement of the Oryza sativa Nipponbare reference genome using next generation sequence and optical map data.</title>
        <authorList>
            <person name="Kawahara Y."/>
            <person name="de la Bastide M."/>
            <person name="Hamilton J.P."/>
            <person name="Kanamori H."/>
            <person name="McCombie W.R."/>
            <person name="Ouyang S."/>
            <person name="Schwartz D.C."/>
            <person name="Tanaka T."/>
            <person name="Wu J."/>
            <person name="Zhou S."/>
            <person name="Childs K.L."/>
            <person name="Davidson R.M."/>
            <person name="Lin H."/>
            <person name="Quesada-Ocampo L."/>
            <person name="Vaillancourt B."/>
            <person name="Sakai H."/>
            <person name="Lee S.S."/>
            <person name="Kim J."/>
            <person name="Numa H."/>
            <person name="Itoh T."/>
            <person name="Buell C.R."/>
            <person name="Matsumoto T."/>
        </authorList>
    </citation>
    <scope>NUCLEOTIDE SEQUENCE [LARGE SCALE GENOMIC DNA]</scope>
    <source>
        <strain evidence="2">cv. Nipponbare</strain>
    </source>
</reference>
<evidence type="ECO:0000313" key="1">
    <source>
        <dbReference type="EMBL" id="BAS90271.1"/>
    </source>
</evidence>
<evidence type="ECO:0000313" key="2">
    <source>
        <dbReference type="Proteomes" id="UP000059680"/>
    </source>
</evidence>
<gene>
    <name evidence="1" type="ordered locus">Os04g0538750</name>
    <name evidence="1" type="ORF">OSNPB_040538750</name>
</gene>
<reference evidence="1 2" key="2">
    <citation type="journal article" date="2013" name="Plant Cell Physiol.">
        <title>Rice Annotation Project Database (RAP-DB): an integrative and interactive database for rice genomics.</title>
        <authorList>
            <person name="Sakai H."/>
            <person name="Lee S.S."/>
            <person name="Tanaka T."/>
            <person name="Numa H."/>
            <person name="Kim J."/>
            <person name="Kawahara Y."/>
            <person name="Wakimoto H."/>
            <person name="Yang C.C."/>
            <person name="Iwamoto M."/>
            <person name="Abe T."/>
            <person name="Yamada Y."/>
            <person name="Muto A."/>
            <person name="Inokuchi H."/>
            <person name="Ikemura T."/>
            <person name="Matsumoto T."/>
            <person name="Sasaki T."/>
            <person name="Itoh T."/>
        </authorList>
    </citation>
    <scope>NUCLEOTIDE SEQUENCE [LARGE SCALE GENOMIC DNA]</scope>
    <source>
        <strain evidence="2">cv. Nipponbare</strain>
    </source>
</reference>
<protein>
    <submittedName>
        <fullName evidence="1">Os04g0538750 protein</fullName>
    </submittedName>
</protein>
<name>A0A0P0WCY6_ORYSJ</name>
<proteinExistence type="predicted"/>